<evidence type="ECO:0000313" key="1">
    <source>
        <dbReference type="EMBL" id="QGJ92703.1"/>
    </source>
</evidence>
<gene>
    <name evidence="1" type="primary">33</name>
    <name evidence="1" type="ORF">PBI_MEGAN_33</name>
</gene>
<protein>
    <submittedName>
        <fullName evidence="1">Minor tail protein</fullName>
    </submittedName>
</protein>
<dbReference type="Proteomes" id="UP000425388">
    <property type="component" value="Segment"/>
</dbReference>
<dbReference type="GeneID" id="80004990"/>
<name>A0A649VLY3_9CAUD</name>
<sequence>MSVADCIERHRLSIYDRGGSRRVHNLVDVASVEWERVRDSKSSAAFTLSGRSCEEQADIVRDIANGAGRYELVIHRGDDRVWEGPIRRVGTLRDRAVILATDIKEYMDRTSLSVAWPNADAGGQPLMGDRLQDMITHELTEPYVMATSGGPVVVPRWEGLLQPINVLPFLTVYPGTVLTRAETLDFEMMLGEHIDNLVDGGMDFTVVGRRMILWDSALSIGQTRRLTDADFYGDIEVVRYASEHWSISHLSASQGEETEDRGVGHAGAEHEYYGVWENIVSQQSEESTDAPTQTELNSQAQRDILHRTPVPLEVHIPDGVGLRLSHDLTIQHLVPGVIMPVVTDKNIQRVTQPQRLDSVKVTETASGETVQVSLSPFGDVSLVDA</sequence>
<dbReference type="EMBL" id="MN586020">
    <property type="protein sequence ID" value="QGJ92703.1"/>
    <property type="molecule type" value="Genomic_DNA"/>
</dbReference>
<dbReference type="KEGG" id="vg:80004990"/>
<keyword evidence="2" id="KW-1185">Reference proteome</keyword>
<evidence type="ECO:0000313" key="2">
    <source>
        <dbReference type="Proteomes" id="UP000425388"/>
    </source>
</evidence>
<accession>A0A649VLY3</accession>
<reference evidence="1 2" key="1">
    <citation type="submission" date="2019-10" db="EMBL/GenBank/DDBJ databases">
        <authorList>
            <person name="Abad L.A."/>
            <person name="AUll H.A."/>
            <person name="Garlena R.A."/>
            <person name="Russell D.A."/>
            <person name="Pope W.H."/>
            <person name="Jacobs-Sera D."/>
            <person name="Hatfull G.F."/>
        </authorList>
    </citation>
    <scope>NUCLEOTIDE SEQUENCE [LARGE SCALE GENOMIC DNA]</scope>
</reference>
<proteinExistence type="predicted"/>
<organism evidence="1 2">
    <name type="scientific">Microbacterium phage Megan</name>
    <dbReference type="NCBI Taxonomy" id="2656551"/>
    <lineage>
        <taxon>Viruses</taxon>
        <taxon>Duplodnaviria</taxon>
        <taxon>Heunggongvirae</taxon>
        <taxon>Uroviricota</taxon>
        <taxon>Caudoviricetes</taxon>
        <taxon>Hodgkinviridae</taxon>
        <taxon>Meganvirus</taxon>
        <taxon>Meganvirus megan</taxon>
    </lineage>
</organism>
<dbReference type="RefSeq" id="YP_010751324.1">
    <property type="nucleotide sequence ID" value="NC_073368.1"/>
</dbReference>